<dbReference type="PANTHER" id="PTHR24321">
    <property type="entry name" value="DEHYDROGENASES, SHORT CHAIN"/>
    <property type="match status" value="1"/>
</dbReference>
<dbReference type="PRINTS" id="PR00080">
    <property type="entry name" value="SDRFAMILY"/>
</dbReference>
<comment type="caution">
    <text evidence="3">The sequence shown here is derived from an EMBL/GenBank/DDBJ whole genome shotgun (WGS) entry which is preliminary data.</text>
</comment>
<evidence type="ECO:0000256" key="2">
    <source>
        <dbReference type="ARBA" id="ARBA00023002"/>
    </source>
</evidence>
<proteinExistence type="inferred from homology"/>
<protein>
    <submittedName>
        <fullName evidence="3">Glucose 1-dehydrogenase</fullName>
        <ecNumber evidence="3">1.1.1.47</ecNumber>
    </submittedName>
</protein>
<dbReference type="Pfam" id="PF13561">
    <property type="entry name" value="adh_short_C2"/>
    <property type="match status" value="1"/>
</dbReference>
<dbReference type="PANTHER" id="PTHR24321:SF8">
    <property type="entry name" value="ESTRADIOL 17-BETA-DEHYDROGENASE 8-RELATED"/>
    <property type="match status" value="1"/>
</dbReference>
<dbReference type="Gene3D" id="3.40.50.720">
    <property type="entry name" value="NAD(P)-binding Rossmann-like Domain"/>
    <property type="match status" value="1"/>
</dbReference>
<reference evidence="3 4" key="1">
    <citation type="submission" date="2024-01" db="EMBL/GenBank/DDBJ databases">
        <title>Draft genome sequence of Gordonia sp. LSe1-13.</title>
        <authorList>
            <person name="Suphannarot A."/>
            <person name="Mingma R."/>
        </authorList>
    </citation>
    <scope>NUCLEOTIDE SEQUENCE [LARGE SCALE GENOMIC DNA]</scope>
    <source>
        <strain evidence="3 4">LSe1-13</strain>
    </source>
</reference>
<dbReference type="InterPro" id="IPR002347">
    <property type="entry name" value="SDR_fam"/>
</dbReference>
<dbReference type="EMBL" id="JAZDUF010000001">
    <property type="protein sequence ID" value="MEE3849695.1"/>
    <property type="molecule type" value="Genomic_DNA"/>
</dbReference>
<organism evidence="3 4">
    <name type="scientific">Gordonia sesuvii</name>
    <dbReference type="NCBI Taxonomy" id="3116777"/>
    <lineage>
        <taxon>Bacteria</taxon>
        <taxon>Bacillati</taxon>
        <taxon>Actinomycetota</taxon>
        <taxon>Actinomycetes</taxon>
        <taxon>Mycobacteriales</taxon>
        <taxon>Gordoniaceae</taxon>
        <taxon>Gordonia</taxon>
    </lineage>
</organism>
<evidence type="ECO:0000313" key="4">
    <source>
        <dbReference type="Proteomes" id="UP001347146"/>
    </source>
</evidence>
<evidence type="ECO:0000313" key="3">
    <source>
        <dbReference type="EMBL" id="MEE3849695.1"/>
    </source>
</evidence>
<dbReference type="SUPFAM" id="SSF51735">
    <property type="entry name" value="NAD(P)-binding Rossmann-fold domains"/>
    <property type="match status" value="1"/>
</dbReference>
<dbReference type="RefSeq" id="WP_330431315.1">
    <property type="nucleotide sequence ID" value="NZ_JAZDUF010000001.1"/>
</dbReference>
<gene>
    <name evidence="3" type="ORF">VZC37_05095</name>
</gene>
<dbReference type="GO" id="GO:0047936">
    <property type="term" value="F:glucose 1-dehydrogenase [NAD(P)+] activity"/>
    <property type="evidence" value="ECO:0007669"/>
    <property type="project" value="UniProtKB-EC"/>
</dbReference>
<accession>A0ABU7M9E7</accession>
<dbReference type="Proteomes" id="UP001347146">
    <property type="component" value="Unassembled WGS sequence"/>
</dbReference>
<name>A0ABU7M9E7_9ACTN</name>
<comment type="similarity">
    <text evidence="1">Belongs to the short-chain dehydrogenases/reductases (SDR) family.</text>
</comment>
<dbReference type="NCBIfam" id="NF005559">
    <property type="entry name" value="PRK07231.1"/>
    <property type="match status" value="1"/>
</dbReference>
<dbReference type="InterPro" id="IPR036291">
    <property type="entry name" value="NAD(P)-bd_dom_sf"/>
</dbReference>
<evidence type="ECO:0000256" key="1">
    <source>
        <dbReference type="ARBA" id="ARBA00006484"/>
    </source>
</evidence>
<dbReference type="PRINTS" id="PR00081">
    <property type="entry name" value="GDHRDH"/>
</dbReference>
<keyword evidence="4" id="KW-1185">Reference proteome</keyword>
<keyword evidence="2 3" id="KW-0560">Oxidoreductase</keyword>
<sequence length="247" mass="25341">MKRLEGKTALVSGGASGIGAAAVRACAAEGAQVVIADIVDEPGRALAAEFDDQVVFTHLDVTDATQWMDAVSAAKHTFGQLNVLVNAAGIMSPPAPIEDFDRGAWDRMLNVNLTGSMVGISAAVATLKQSSPASIVNISSYAGIRGVAGRHAYTASKWGVTGLTKSCALELADSGVRVNSVHPGGVRTPMLAEELKSAPPEMLEATSTLVRLAEPEEIASLIVFLASDESSFSTGAEFLVDGGVSAG</sequence>
<dbReference type="EC" id="1.1.1.47" evidence="3"/>